<dbReference type="Proteomes" id="UP000298493">
    <property type="component" value="Unassembled WGS sequence"/>
</dbReference>
<evidence type="ECO:0000313" key="2">
    <source>
        <dbReference type="Proteomes" id="UP000298493"/>
    </source>
</evidence>
<protein>
    <submittedName>
        <fullName evidence="1">Mannan endo-1-6-alpha-mannosidase</fullName>
    </submittedName>
</protein>
<organism evidence="1 2">
    <name type="scientific">Venturia nashicola</name>
    <dbReference type="NCBI Taxonomy" id="86259"/>
    <lineage>
        <taxon>Eukaryota</taxon>
        <taxon>Fungi</taxon>
        <taxon>Dikarya</taxon>
        <taxon>Ascomycota</taxon>
        <taxon>Pezizomycotina</taxon>
        <taxon>Dothideomycetes</taxon>
        <taxon>Pleosporomycetidae</taxon>
        <taxon>Venturiales</taxon>
        <taxon>Venturiaceae</taxon>
        <taxon>Venturia</taxon>
    </lineage>
</organism>
<proteinExistence type="predicted"/>
<dbReference type="EMBL" id="SNSC02000013">
    <property type="protein sequence ID" value="TID19022.1"/>
    <property type="molecule type" value="Genomic_DNA"/>
</dbReference>
<name>A0A4Z1NSH3_9PEZI</name>
<accession>A0A4Z1NSH3</accession>
<dbReference type="OrthoDB" id="3926648at2759"/>
<gene>
    <name evidence="1" type="ORF">E6O75_ATG06143</name>
</gene>
<comment type="caution">
    <text evidence="1">The sequence shown here is derived from an EMBL/GenBank/DDBJ whole genome shotgun (WGS) entry which is preliminary data.</text>
</comment>
<sequence length="361" mass="39808">MNPSASTMNSSPPKAMPTAKMGLAGLPAELRLIVYRNLFVIGIANLYAQGHLGTGEIKSIQPGRKTIRATAQLLRTCKLFYDEGLPVLYGENTFYFYDGIVLNGFLMDGGHIAASYMRSIVLRNAAGMAGKRAPNLFLLPNLRKFYFMGSVDEWDRDAVDNCLPRRLWGSLSLRTEPDQIDGIERNVPAVRFLQRLLKAYPAIKCGVFSSTELRTQTGLPSNKFALFHYKIVPRGRKNGRRTFAIEYDPDFPTEDFATTFFEGARPHTEMEMSFTNRNCVEDNTGDDPATTVQAAGKAEVLIKLETSVDDQIILKAAAADENTLNLQTHGKAGFPIKLATVVEEEVSLETGSGKAALAPEK</sequence>
<evidence type="ECO:0000313" key="1">
    <source>
        <dbReference type="EMBL" id="TID19022.1"/>
    </source>
</evidence>
<dbReference type="AlphaFoldDB" id="A0A4Z1NSH3"/>
<keyword evidence="2" id="KW-1185">Reference proteome</keyword>
<reference evidence="1 2" key="1">
    <citation type="submission" date="2019-04" db="EMBL/GenBank/DDBJ databases">
        <title>High contiguity whole genome sequence and gene annotation resource for two Venturia nashicola isolates.</title>
        <authorList>
            <person name="Prokchorchik M."/>
            <person name="Won K."/>
            <person name="Lee Y."/>
            <person name="Choi E.D."/>
            <person name="Segonzac C."/>
            <person name="Sohn K.H."/>
        </authorList>
    </citation>
    <scope>NUCLEOTIDE SEQUENCE [LARGE SCALE GENOMIC DNA]</scope>
    <source>
        <strain evidence="1 2">PRI2</strain>
    </source>
</reference>